<dbReference type="RefSeq" id="WP_009532846.1">
    <property type="nucleotide sequence ID" value="NZ_JH590862.1"/>
</dbReference>
<keyword evidence="2" id="KW-1185">Reference proteome</keyword>
<sequence>MRREAPEKKRQDEKRLIRHPLLSVRHALTGMQNKNTGKKGRGKG</sequence>
<dbReference type="EMBL" id="AGEL01000006">
    <property type="protein sequence ID" value="EHO17414.1"/>
    <property type="molecule type" value="Genomic_DNA"/>
</dbReference>
<accession>A0AA37DGU6</accession>
<name>A0AA37DGU6_9FIRM</name>
<organism evidence="1 2">
    <name type="scientific">Stomatobaculum longum</name>
    <dbReference type="NCBI Taxonomy" id="796942"/>
    <lineage>
        <taxon>Bacteria</taxon>
        <taxon>Bacillati</taxon>
        <taxon>Bacillota</taxon>
        <taxon>Clostridia</taxon>
        <taxon>Lachnospirales</taxon>
        <taxon>Lachnospiraceae</taxon>
        <taxon>Stomatobaculum</taxon>
    </lineage>
</organism>
<protein>
    <submittedName>
        <fullName evidence="1">Uncharacterized protein</fullName>
    </submittedName>
</protein>
<gene>
    <name evidence="1" type="ORF">HMPREF9623_01013</name>
</gene>
<dbReference type="GeneID" id="86941952"/>
<dbReference type="Proteomes" id="UP000018466">
    <property type="component" value="Unassembled WGS sequence"/>
</dbReference>
<reference evidence="1 2" key="1">
    <citation type="submission" date="2011-10" db="EMBL/GenBank/DDBJ databases">
        <title>The Genome Sequence of Lachnospiraceae bacterium ACC2.</title>
        <authorList>
            <consortium name="The Broad Institute Genome Sequencing Platform"/>
            <person name="Earl A."/>
            <person name="Ward D."/>
            <person name="Feldgarden M."/>
            <person name="Gevers D."/>
            <person name="Sizova M."/>
            <person name="Hazen A."/>
            <person name="Epstein S."/>
            <person name="Young S.K."/>
            <person name="Zeng Q."/>
            <person name="Gargeya S."/>
            <person name="Fitzgerald M."/>
            <person name="Haas B."/>
            <person name="Abouelleil A."/>
            <person name="Alvarado L."/>
            <person name="Arachchi H.M."/>
            <person name="Berlin A."/>
            <person name="Brown A."/>
            <person name="Chapman S.B."/>
            <person name="Chen Z."/>
            <person name="Dunbar C."/>
            <person name="Freedman E."/>
            <person name="Gearin G."/>
            <person name="Goldberg J."/>
            <person name="Griggs A."/>
            <person name="Gujja S."/>
            <person name="Heiman D."/>
            <person name="Howarth C."/>
            <person name="Larson L."/>
            <person name="Lui A."/>
            <person name="MacDonald P.J.P."/>
            <person name="Montmayeur A."/>
            <person name="Murphy C."/>
            <person name="Neiman D."/>
            <person name="Pearson M."/>
            <person name="Priest M."/>
            <person name="Roberts A."/>
            <person name="Saif S."/>
            <person name="Shea T."/>
            <person name="Shenoy N."/>
            <person name="Sisk P."/>
            <person name="Stolte C."/>
            <person name="Sykes S."/>
            <person name="Wortman J."/>
            <person name="Nusbaum C."/>
            <person name="Birren B."/>
        </authorList>
    </citation>
    <scope>NUCLEOTIDE SEQUENCE [LARGE SCALE GENOMIC DNA]</scope>
    <source>
        <strain evidence="1 2">ACC2</strain>
    </source>
</reference>
<evidence type="ECO:0000313" key="1">
    <source>
        <dbReference type="EMBL" id="EHO17414.1"/>
    </source>
</evidence>
<dbReference type="AlphaFoldDB" id="A0AA37DGU6"/>
<comment type="caution">
    <text evidence="1">The sequence shown here is derived from an EMBL/GenBank/DDBJ whole genome shotgun (WGS) entry which is preliminary data.</text>
</comment>
<evidence type="ECO:0000313" key="2">
    <source>
        <dbReference type="Proteomes" id="UP000018466"/>
    </source>
</evidence>
<proteinExistence type="predicted"/>